<keyword evidence="2" id="KW-1185">Reference proteome</keyword>
<evidence type="ECO:0000313" key="1">
    <source>
        <dbReference type="EMBL" id="KAF3548200.1"/>
    </source>
</evidence>
<name>A0ABQ7C7L2_BRACR</name>
<reference evidence="1 2" key="1">
    <citation type="journal article" date="2020" name="BMC Genomics">
        <title>Intraspecific diversification of the crop wild relative Brassica cretica Lam. using demographic model selection.</title>
        <authorList>
            <person name="Kioukis A."/>
            <person name="Michalopoulou V.A."/>
            <person name="Briers L."/>
            <person name="Pirintsos S."/>
            <person name="Studholme D.J."/>
            <person name="Pavlidis P."/>
            <person name="Sarris P.F."/>
        </authorList>
    </citation>
    <scope>NUCLEOTIDE SEQUENCE [LARGE SCALE GENOMIC DNA]</scope>
    <source>
        <strain evidence="2">cv. PFS-1207/04</strain>
    </source>
</reference>
<dbReference type="Proteomes" id="UP000266723">
    <property type="component" value="Unassembled WGS sequence"/>
</dbReference>
<proteinExistence type="predicted"/>
<accession>A0ABQ7C7L2</accession>
<gene>
    <name evidence="1" type="ORF">DY000_02001965</name>
</gene>
<sequence length="49" mass="5180">MNPKEGLTDALALSLSGSLTVYPVLLELYDPRKPSALSSSLSIGNLLAY</sequence>
<organism evidence="1 2">
    <name type="scientific">Brassica cretica</name>
    <name type="common">Mustard</name>
    <dbReference type="NCBI Taxonomy" id="69181"/>
    <lineage>
        <taxon>Eukaryota</taxon>
        <taxon>Viridiplantae</taxon>
        <taxon>Streptophyta</taxon>
        <taxon>Embryophyta</taxon>
        <taxon>Tracheophyta</taxon>
        <taxon>Spermatophyta</taxon>
        <taxon>Magnoliopsida</taxon>
        <taxon>eudicotyledons</taxon>
        <taxon>Gunneridae</taxon>
        <taxon>Pentapetalae</taxon>
        <taxon>rosids</taxon>
        <taxon>malvids</taxon>
        <taxon>Brassicales</taxon>
        <taxon>Brassicaceae</taxon>
        <taxon>Brassiceae</taxon>
        <taxon>Brassica</taxon>
    </lineage>
</organism>
<comment type="caution">
    <text evidence="1">The sequence shown here is derived from an EMBL/GenBank/DDBJ whole genome shotgun (WGS) entry which is preliminary data.</text>
</comment>
<protein>
    <submittedName>
        <fullName evidence="1">Uncharacterized protein</fullName>
    </submittedName>
</protein>
<dbReference type="EMBL" id="QGKV02000832">
    <property type="protein sequence ID" value="KAF3548200.1"/>
    <property type="molecule type" value="Genomic_DNA"/>
</dbReference>
<evidence type="ECO:0000313" key="2">
    <source>
        <dbReference type="Proteomes" id="UP000266723"/>
    </source>
</evidence>